<keyword evidence="4" id="KW-1185">Reference proteome</keyword>
<protein>
    <submittedName>
        <fullName evidence="3">Membrane-anchored ribosome-binding protein, inhibits growth in stationary phase, ElaB/YqjD/DUF883 family</fullName>
    </submittedName>
</protein>
<dbReference type="STRING" id="996342.SAMN05443551_1568"/>
<evidence type="ECO:0000313" key="3">
    <source>
        <dbReference type="EMBL" id="SHH19675.1"/>
    </source>
</evidence>
<dbReference type="RefSeq" id="WP_072776951.1">
    <property type="nucleotide sequence ID" value="NZ_FQXC01000002.1"/>
</dbReference>
<evidence type="ECO:0000256" key="1">
    <source>
        <dbReference type="SAM" id="Coils"/>
    </source>
</evidence>
<dbReference type="AlphaFoldDB" id="A0A1M5QZX3"/>
<keyword evidence="2" id="KW-0472">Membrane</keyword>
<accession>A0A1M5QZX3</accession>
<proteinExistence type="predicted"/>
<keyword evidence="2" id="KW-0812">Transmembrane</keyword>
<evidence type="ECO:0000256" key="2">
    <source>
        <dbReference type="SAM" id="Phobius"/>
    </source>
</evidence>
<name>A0A1M5QZX3_9RHOB</name>
<dbReference type="Proteomes" id="UP000184221">
    <property type="component" value="Unassembled WGS sequence"/>
</dbReference>
<organism evidence="3 4">
    <name type="scientific">Marivita hallyeonensis</name>
    <dbReference type="NCBI Taxonomy" id="996342"/>
    <lineage>
        <taxon>Bacteria</taxon>
        <taxon>Pseudomonadati</taxon>
        <taxon>Pseudomonadota</taxon>
        <taxon>Alphaproteobacteria</taxon>
        <taxon>Rhodobacterales</taxon>
        <taxon>Roseobacteraceae</taxon>
        <taxon>Marivita</taxon>
    </lineage>
</organism>
<reference evidence="3 4" key="1">
    <citation type="submission" date="2016-11" db="EMBL/GenBank/DDBJ databases">
        <authorList>
            <person name="Jaros S."/>
            <person name="Januszkiewicz K."/>
            <person name="Wedrychowicz H."/>
        </authorList>
    </citation>
    <scope>NUCLEOTIDE SEQUENCE [LARGE SCALE GENOMIC DNA]</scope>
    <source>
        <strain evidence="3 4">DSM 29431</strain>
    </source>
</reference>
<feature type="coiled-coil region" evidence="1">
    <location>
        <begin position="18"/>
        <end position="82"/>
    </location>
</feature>
<keyword evidence="2" id="KW-1133">Transmembrane helix</keyword>
<gene>
    <name evidence="3" type="ORF">SAMN05443551_1568</name>
</gene>
<sequence>MATSSTAKANGSQKPADMEALNAQISELRKDLSDLVGIVGQMGSNAKDSAADTVADRINSLASKAENAKTEAELRALLLKEKTEDTVREQPATALLIATGIGFLVGTFMSRR</sequence>
<feature type="transmembrane region" description="Helical" evidence="2">
    <location>
        <begin position="92"/>
        <end position="110"/>
    </location>
</feature>
<keyword evidence="1" id="KW-0175">Coiled coil</keyword>
<dbReference type="EMBL" id="FQXC01000002">
    <property type="protein sequence ID" value="SHH19675.1"/>
    <property type="molecule type" value="Genomic_DNA"/>
</dbReference>
<evidence type="ECO:0000313" key="4">
    <source>
        <dbReference type="Proteomes" id="UP000184221"/>
    </source>
</evidence>